<dbReference type="Proteomes" id="UP000191672">
    <property type="component" value="Unassembled WGS sequence"/>
</dbReference>
<name>A0A1V6PM19_9EURO</name>
<comment type="caution">
    <text evidence="1">The sequence shown here is derived from an EMBL/GenBank/DDBJ whole genome shotgun (WGS) entry which is preliminary data.</text>
</comment>
<accession>A0A1V6PM19</accession>
<gene>
    <name evidence="1" type="ORF">PENANT_c097G10803</name>
</gene>
<organism evidence="1 2">
    <name type="scientific">Penicillium antarcticum</name>
    <dbReference type="NCBI Taxonomy" id="416450"/>
    <lineage>
        <taxon>Eukaryota</taxon>
        <taxon>Fungi</taxon>
        <taxon>Dikarya</taxon>
        <taxon>Ascomycota</taxon>
        <taxon>Pezizomycotina</taxon>
        <taxon>Eurotiomycetes</taxon>
        <taxon>Eurotiomycetidae</taxon>
        <taxon>Eurotiales</taxon>
        <taxon>Aspergillaceae</taxon>
        <taxon>Penicillium</taxon>
    </lineage>
</organism>
<reference evidence="2" key="1">
    <citation type="journal article" date="2017" name="Nat. Microbiol.">
        <title>Global analysis of biosynthetic gene clusters reveals vast potential of secondary metabolite production in Penicillium species.</title>
        <authorList>
            <person name="Nielsen J.C."/>
            <person name="Grijseels S."/>
            <person name="Prigent S."/>
            <person name="Ji B."/>
            <person name="Dainat J."/>
            <person name="Nielsen K.F."/>
            <person name="Frisvad J.C."/>
            <person name="Workman M."/>
            <person name="Nielsen J."/>
        </authorList>
    </citation>
    <scope>NUCLEOTIDE SEQUENCE [LARGE SCALE GENOMIC DNA]</scope>
    <source>
        <strain evidence="2">IBT 31811</strain>
    </source>
</reference>
<keyword evidence="2" id="KW-1185">Reference proteome</keyword>
<protein>
    <submittedName>
        <fullName evidence="1">Uncharacterized protein</fullName>
    </submittedName>
</protein>
<evidence type="ECO:0000313" key="1">
    <source>
        <dbReference type="EMBL" id="OQD78021.1"/>
    </source>
</evidence>
<sequence length="166" mass="18552">MSITPLTSRLPRLIRQFFDEMDNPQFMIEYSAVTSYIVSLTRCDDGPITAHLLSSILSQHIGYAPSAFIEDLVGQSVGNTDLESARMFLDQFGGPLPTLAETSEQITCVESLPSRAPHVDWKVKERLQKLIQIPPYGDAVIKRRHLKQFPSDRDDCSNPVCGSRTA</sequence>
<proteinExistence type="predicted"/>
<dbReference type="EMBL" id="MDYN01000097">
    <property type="protein sequence ID" value="OQD78021.1"/>
    <property type="molecule type" value="Genomic_DNA"/>
</dbReference>
<evidence type="ECO:0000313" key="2">
    <source>
        <dbReference type="Proteomes" id="UP000191672"/>
    </source>
</evidence>
<dbReference type="AlphaFoldDB" id="A0A1V6PM19"/>